<dbReference type="EMBL" id="JACIDE010000002">
    <property type="protein sequence ID" value="MBB4072525.1"/>
    <property type="molecule type" value="Genomic_DNA"/>
</dbReference>
<dbReference type="AlphaFoldDB" id="A0A840DLF3"/>
<keyword evidence="2" id="KW-1185">Reference proteome</keyword>
<proteinExistence type="predicted"/>
<name>A0A840DLF3_9BACL</name>
<dbReference type="RefSeq" id="WP_183182963.1">
    <property type="nucleotide sequence ID" value="NZ_BMNP01000001.1"/>
</dbReference>
<evidence type="ECO:0000313" key="1">
    <source>
        <dbReference type="EMBL" id="MBB4072525.1"/>
    </source>
</evidence>
<reference evidence="1 2" key="1">
    <citation type="submission" date="2020-08" db="EMBL/GenBank/DDBJ databases">
        <title>Genomic Encyclopedia of Type Strains, Phase IV (KMG-IV): sequencing the most valuable type-strain genomes for metagenomic binning, comparative biology and taxonomic classification.</title>
        <authorList>
            <person name="Goeker M."/>
        </authorList>
    </citation>
    <scope>NUCLEOTIDE SEQUENCE [LARGE SCALE GENOMIC DNA]</scope>
    <source>
        <strain evidence="1 2">DSM 17075</strain>
    </source>
</reference>
<gene>
    <name evidence="1" type="ORF">GGR02_000271</name>
</gene>
<evidence type="ECO:0000313" key="2">
    <source>
        <dbReference type="Proteomes" id="UP000559598"/>
    </source>
</evidence>
<protein>
    <submittedName>
        <fullName evidence="1">Uncharacterized protein</fullName>
    </submittedName>
</protein>
<accession>A0A840DLF3</accession>
<organism evidence="1 2">
    <name type="scientific">Anoxybacteroides voinovskiense</name>
    <dbReference type="NCBI Taxonomy" id="230470"/>
    <lineage>
        <taxon>Bacteria</taxon>
        <taxon>Bacillati</taxon>
        <taxon>Bacillota</taxon>
        <taxon>Bacilli</taxon>
        <taxon>Bacillales</taxon>
        <taxon>Anoxybacillaceae</taxon>
        <taxon>Anoxybacteroides</taxon>
    </lineage>
</organism>
<dbReference type="Proteomes" id="UP000559598">
    <property type="component" value="Unassembled WGS sequence"/>
</dbReference>
<sequence>MVTAIAIPLLFLYFYYVTRKERKRMYHQWRQAGNIPAESVVKGTIIAIQEKTERYYGHYLLAVIDLQLEHRKEKIMARMQFPLTESLQKPTFSIGDTIVCYGQWRNQLFLFATYQATPTASKNLVYNTTKTPLLQDE</sequence>
<comment type="caution">
    <text evidence="1">The sequence shown here is derived from an EMBL/GenBank/DDBJ whole genome shotgun (WGS) entry which is preliminary data.</text>
</comment>